<sequence length="123" mass="14520">MIENRKEEKLNKLDFETWMTLWRDSPENFESCRAERIAAYINSVPAKHRERLRCLQWRIDKVRERAANPLAATIAISEMMWKSFDELGSMYKDLAAMVEGRQPQRIRRTATVLPFNRAAFGRS</sequence>
<dbReference type="InterPro" id="IPR021482">
    <property type="entry name" value="DUF3135"/>
</dbReference>
<gene>
    <name evidence="1" type="ORF">MNBD_GAMMA23-1947</name>
</gene>
<protein>
    <recommendedName>
        <fullName evidence="2">DUF3135 domain-containing protein</fullName>
    </recommendedName>
</protein>
<name>A0A3B0ZYK4_9ZZZZ</name>
<reference evidence="1" key="1">
    <citation type="submission" date="2018-06" db="EMBL/GenBank/DDBJ databases">
        <authorList>
            <person name="Zhirakovskaya E."/>
        </authorList>
    </citation>
    <scope>NUCLEOTIDE SEQUENCE</scope>
</reference>
<dbReference type="Pfam" id="PF11333">
    <property type="entry name" value="DUF3135"/>
    <property type="match status" value="1"/>
</dbReference>
<dbReference type="AlphaFoldDB" id="A0A3B0ZYK4"/>
<evidence type="ECO:0000313" key="1">
    <source>
        <dbReference type="EMBL" id="VAW92522.1"/>
    </source>
</evidence>
<accession>A0A3B0ZYK4</accession>
<proteinExistence type="predicted"/>
<organism evidence="1">
    <name type="scientific">hydrothermal vent metagenome</name>
    <dbReference type="NCBI Taxonomy" id="652676"/>
    <lineage>
        <taxon>unclassified sequences</taxon>
        <taxon>metagenomes</taxon>
        <taxon>ecological metagenomes</taxon>
    </lineage>
</organism>
<dbReference type="EMBL" id="UOFT01000026">
    <property type="protein sequence ID" value="VAW92522.1"/>
    <property type="molecule type" value="Genomic_DNA"/>
</dbReference>
<evidence type="ECO:0008006" key="2">
    <source>
        <dbReference type="Google" id="ProtNLM"/>
    </source>
</evidence>